<feature type="compositionally biased region" description="Polar residues" evidence="1">
    <location>
        <begin position="1"/>
        <end position="15"/>
    </location>
</feature>
<proteinExistence type="predicted"/>
<dbReference type="RefSeq" id="WP_231995317.1">
    <property type="nucleotide sequence ID" value="NZ_AP015029.1"/>
</dbReference>
<dbReference type="Proteomes" id="UP000218731">
    <property type="component" value="Chromosome 1"/>
</dbReference>
<reference evidence="2 3" key="1">
    <citation type="submission" date="2015-11" db="EMBL/GenBank/DDBJ databases">
        <title>Complete genome sequencing of a biphenyl-degrading bacterium, Pseudomonas putida KF715 (=NBRC110667).</title>
        <authorList>
            <person name="Suenaga H."/>
            <person name="Fujihara N."/>
            <person name="Watanabe T."/>
            <person name="Hirose J."/>
            <person name="Kimura N."/>
            <person name="Yamazoe A."/>
            <person name="Hosoyama A."/>
            <person name="Shimodaira J."/>
            <person name="Furukawa K."/>
        </authorList>
    </citation>
    <scope>NUCLEOTIDE SEQUENCE [LARGE SCALE GENOMIC DNA]</scope>
    <source>
        <strain evidence="2 3">KF715</strain>
    </source>
</reference>
<evidence type="ECO:0000313" key="3">
    <source>
        <dbReference type="Proteomes" id="UP000218731"/>
    </source>
</evidence>
<dbReference type="AlphaFoldDB" id="A0A1L7N966"/>
<feature type="compositionally biased region" description="Pro residues" evidence="1">
    <location>
        <begin position="16"/>
        <end position="26"/>
    </location>
</feature>
<name>A0A1L7N966_PSEPU</name>
<accession>A0A1L7N966</accession>
<organism evidence="2 3">
    <name type="scientific">Pseudomonas putida</name>
    <name type="common">Arthrobacter siderocapsulatus</name>
    <dbReference type="NCBI Taxonomy" id="303"/>
    <lineage>
        <taxon>Bacteria</taxon>
        <taxon>Pseudomonadati</taxon>
        <taxon>Pseudomonadota</taxon>
        <taxon>Gammaproteobacteria</taxon>
        <taxon>Pseudomonadales</taxon>
        <taxon>Pseudomonadaceae</taxon>
        <taxon>Pseudomonas</taxon>
    </lineage>
</organism>
<feature type="region of interest" description="Disordered" evidence="1">
    <location>
        <begin position="1"/>
        <end position="28"/>
    </location>
</feature>
<evidence type="ECO:0000256" key="1">
    <source>
        <dbReference type="SAM" id="MobiDB-lite"/>
    </source>
</evidence>
<evidence type="ECO:0000313" key="2">
    <source>
        <dbReference type="EMBL" id="BAW21991.1"/>
    </source>
</evidence>
<protein>
    <submittedName>
        <fullName evidence="2">Uncharacterized protein</fullName>
    </submittedName>
</protein>
<gene>
    <name evidence="2" type="ORF">KF715C_ch14180</name>
</gene>
<sequence length="443" mass="48112">MNASRKPNRSTLFPSGPAPSSTPLPKAPIDQHYGVGGLACIFEKATGSRADSNGVINSRTRRGRSYVMGRSSNPNTDEFKVFVACLNEHGGLDSGFHDDGVFDFNQVPKAAYSRLSGLVEDAAGNLLIIARVEGVEGESTSHLWKLTASGEPDLTFGQGKGFVDIRDVIKEELLLEHVALAKDRIFASGLRRGPQMFEPVVIALDLEGALWKRFATDGVLDVLKLIPNAQDHIIDGIASFTLPSGPERLLLPLYLMRNGDAYSVTTALTLDGTMDDAFGDHGQHWSDPWVINNGFSVDAISQRFSFYGELYSLDADISHPTVYRIDYSGKPAKEFNDGNVLVFDRPGGWYAGVEVANGLVGYGMFYTHSLAFRFTSDGKFDTTFVPPHGYGTFGAHLPEDGFYTSTGSIALDTPNQRLLLSGRDEEDRGSTVPCVIAVSLRAT</sequence>
<dbReference type="EMBL" id="AP015029">
    <property type="protein sequence ID" value="BAW21991.1"/>
    <property type="molecule type" value="Genomic_DNA"/>
</dbReference>